<gene>
    <name evidence="1" type="ORF">CK203_103666</name>
</gene>
<dbReference type="AlphaFoldDB" id="A0A438DNF7"/>
<accession>A0A438DNF7</accession>
<reference evidence="1 2" key="1">
    <citation type="journal article" date="2018" name="PLoS Genet.">
        <title>Population sequencing reveals clonal diversity and ancestral inbreeding in the grapevine cultivar Chardonnay.</title>
        <authorList>
            <person name="Roach M.J."/>
            <person name="Johnson D.L."/>
            <person name="Bohlmann J."/>
            <person name="van Vuuren H.J."/>
            <person name="Jones S.J."/>
            <person name="Pretorius I.S."/>
            <person name="Schmidt S.A."/>
            <person name="Borneman A.R."/>
        </authorList>
    </citation>
    <scope>NUCLEOTIDE SEQUENCE [LARGE SCALE GENOMIC DNA]</scope>
    <source>
        <strain evidence="2">cv. Chardonnay</strain>
        <tissue evidence="1">Leaf</tissue>
    </source>
</reference>
<proteinExistence type="predicted"/>
<evidence type="ECO:0000313" key="1">
    <source>
        <dbReference type="EMBL" id="RVW36972.1"/>
    </source>
</evidence>
<organism evidence="1 2">
    <name type="scientific">Vitis vinifera</name>
    <name type="common">Grape</name>
    <dbReference type="NCBI Taxonomy" id="29760"/>
    <lineage>
        <taxon>Eukaryota</taxon>
        <taxon>Viridiplantae</taxon>
        <taxon>Streptophyta</taxon>
        <taxon>Embryophyta</taxon>
        <taxon>Tracheophyta</taxon>
        <taxon>Spermatophyta</taxon>
        <taxon>Magnoliopsida</taxon>
        <taxon>eudicotyledons</taxon>
        <taxon>Gunneridae</taxon>
        <taxon>Pentapetalae</taxon>
        <taxon>rosids</taxon>
        <taxon>Vitales</taxon>
        <taxon>Vitaceae</taxon>
        <taxon>Viteae</taxon>
        <taxon>Vitis</taxon>
    </lineage>
</organism>
<evidence type="ECO:0000313" key="2">
    <source>
        <dbReference type="Proteomes" id="UP000288805"/>
    </source>
</evidence>
<name>A0A438DNF7_VITVI</name>
<sequence length="328" mass="37027">MKSCVPKCHQQAPLKVDNHKASEQLQDRLTRYLSPGTQSSPLAVTWHSLRSFHQLARCSWTKASTLPEYQRRGGATKGPSTAAIVSEWPSDSLRKQQAGAPADQVPPGSISQQLDDMLSTLWNPIAWMASCKSSSEASVRAHRSLSHSQRSRWWPEPIKTDLAKWDRGRRCAYHKDHNHTTEQFRNLHYLVERLIKVGQLKQYVHAIGGQRKTTQAPTSLTAPRAVISHMHRGPIDERYNSKWKRQRLLRVASIREWVNSISTTFQNEMGYLPSTLENPGRLLFGFNGATMTSQGDLVLPVQAGSITLNVQFSVVKDLSHFNAIMRCV</sequence>
<dbReference type="Proteomes" id="UP000288805">
    <property type="component" value="Unassembled WGS sequence"/>
</dbReference>
<dbReference type="EMBL" id="QGNW01001552">
    <property type="protein sequence ID" value="RVW36972.1"/>
    <property type="molecule type" value="Genomic_DNA"/>
</dbReference>
<protein>
    <submittedName>
        <fullName evidence="1">Uncharacterized protein</fullName>
    </submittedName>
</protein>
<comment type="caution">
    <text evidence="1">The sequence shown here is derived from an EMBL/GenBank/DDBJ whole genome shotgun (WGS) entry which is preliminary data.</text>
</comment>